<evidence type="ECO:0000313" key="1">
    <source>
        <dbReference type="EMBL" id="JAE14800.1"/>
    </source>
</evidence>
<organism evidence="1">
    <name type="scientific">Arundo donax</name>
    <name type="common">Giant reed</name>
    <name type="synonym">Donax arundinaceus</name>
    <dbReference type="NCBI Taxonomy" id="35708"/>
    <lineage>
        <taxon>Eukaryota</taxon>
        <taxon>Viridiplantae</taxon>
        <taxon>Streptophyta</taxon>
        <taxon>Embryophyta</taxon>
        <taxon>Tracheophyta</taxon>
        <taxon>Spermatophyta</taxon>
        <taxon>Magnoliopsida</taxon>
        <taxon>Liliopsida</taxon>
        <taxon>Poales</taxon>
        <taxon>Poaceae</taxon>
        <taxon>PACMAD clade</taxon>
        <taxon>Arundinoideae</taxon>
        <taxon>Arundineae</taxon>
        <taxon>Arundo</taxon>
    </lineage>
</organism>
<name>A0A0A9FPQ1_ARUDO</name>
<reference evidence="1" key="2">
    <citation type="journal article" date="2015" name="Data Brief">
        <title>Shoot transcriptome of the giant reed, Arundo donax.</title>
        <authorList>
            <person name="Barrero R.A."/>
            <person name="Guerrero F.D."/>
            <person name="Moolhuijzen P."/>
            <person name="Goolsby J.A."/>
            <person name="Tidwell J."/>
            <person name="Bellgard S.E."/>
            <person name="Bellgard M.I."/>
        </authorList>
    </citation>
    <scope>NUCLEOTIDE SEQUENCE</scope>
    <source>
        <tissue evidence="1">Shoot tissue taken approximately 20 cm above the soil surface</tissue>
    </source>
</reference>
<accession>A0A0A9FPQ1</accession>
<protein>
    <submittedName>
        <fullName evidence="1">Uncharacterized protein</fullName>
    </submittedName>
</protein>
<proteinExistence type="predicted"/>
<dbReference type="EMBL" id="GBRH01183096">
    <property type="protein sequence ID" value="JAE14800.1"/>
    <property type="molecule type" value="Transcribed_RNA"/>
</dbReference>
<sequence length="45" mass="5410">MMQLEVSRNWLSKDAQSVILYFDPLLHMCFIPSLEDISKDWHLQM</sequence>
<dbReference type="AlphaFoldDB" id="A0A0A9FPQ1"/>
<reference evidence="1" key="1">
    <citation type="submission" date="2014-09" db="EMBL/GenBank/DDBJ databases">
        <authorList>
            <person name="Magalhaes I.L.F."/>
            <person name="Oliveira U."/>
            <person name="Santos F.R."/>
            <person name="Vidigal T.H.D.A."/>
            <person name="Brescovit A.D."/>
            <person name="Santos A.J."/>
        </authorList>
    </citation>
    <scope>NUCLEOTIDE SEQUENCE</scope>
    <source>
        <tissue evidence="1">Shoot tissue taken approximately 20 cm above the soil surface</tissue>
    </source>
</reference>